<sequence length="428" mass="49533">MSEEWDEYVKDPRIICKYGNECYQKNPEHHKKYKHPPQLKAKAAKKQKNNRFQPYNKVINVNVESNDEKNIEEAVEELKEMKCSVDNQASGSTEKIDNGEIDATQDVQKLCVNTDNISFYDRDSNLTILKECFLVEMPTDFFKFYECLKEDSEDIEKMLATVNLQLIGPFELFLGKLPKLENKDLYLIHWRFYFDPPEFQAVLKKKGNSEFHIGYYRDDPKENPVFLAKNDSSSGYTLTPISENIFGAVYHYLQAEKKTSPFISMACQKLMEKVKKWADQSNFSLEEFNMKKRIQQVVCRTFHSAGIVVPYNKKTQLGYRKLVESDANIKKMFKQLQEAKSQAEKDKVLSELQSVITYASIAMDECDFGTGLEAGIALFCSGLKELETSALKNLEVAYLLLRREAFGKIIQIHMKYRRRGPNMSVLSS</sequence>
<protein>
    <recommendedName>
        <fullName evidence="7">PBZ-type domain-containing protein</fullName>
    </recommendedName>
</protein>
<keyword evidence="5" id="KW-0539">Nucleus</keyword>
<evidence type="ECO:0000313" key="8">
    <source>
        <dbReference type="EMBL" id="CAH0721479.1"/>
    </source>
</evidence>
<dbReference type="OrthoDB" id="416496at2759"/>
<keyword evidence="9" id="KW-1185">Reference proteome</keyword>
<comment type="subcellular location">
    <subcellularLocation>
        <location evidence="2">Chromosome</location>
    </subcellularLocation>
    <subcellularLocation>
        <location evidence="1">Nucleus</location>
    </subcellularLocation>
</comment>
<dbReference type="Proteomes" id="UP000838878">
    <property type="component" value="Chromosome 2"/>
</dbReference>
<reference evidence="8" key="1">
    <citation type="submission" date="2021-12" db="EMBL/GenBank/DDBJ databases">
        <authorList>
            <person name="Martin H S."/>
        </authorList>
    </citation>
    <scope>NUCLEOTIDE SEQUENCE</scope>
</reference>
<dbReference type="Pfam" id="PF10228">
    <property type="entry name" value="HPF1"/>
    <property type="match status" value="1"/>
</dbReference>
<dbReference type="GO" id="GO:0005694">
    <property type="term" value="C:chromosome"/>
    <property type="evidence" value="ECO:0007669"/>
    <property type="project" value="UniProtKB-SubCell"/>
</dbReference>
<feature type="non-terminal residue" evidence="8">
    <location>
        <position position="428"/>
    </location>
</feature>
<dbReference type="GO" id="GO:0006974">
    <property type="term" value="P:DNA damage response"/>
    <property type="evidence" value="ECO:0007669"/>
    <property type="project" value="InterPro"/>
</dbReference>
<accession>A0A8J9Y753</accession>
<gene>
    <name evidence="8" type="ORF">BINO364_LOCUS7576</name>
</gene>
<evidence type="ECO:0000256" key="1">
    <source>
        <dbReference type="ARBA" id="ARBA00004123"/>
    </source>
</evidence>
<proteinExistence type="inferred from homology"/>
<dbReference type="GO" id="GO:0042393">
    <property type="term" value="F:histone binding"/>
    <property type="evidence" value="ECO:0007669"/>
    <property type="project" value="InterPro"/>
</dbReference>
<name>A0A8J9Y753_9NEOP</name>
<evidence type="ECO:0000256" key="4">
    <source>
        <dbReference type="ARBA" id="ARBA00022454"/>
    </source>
</evidence>
<dbReference type="Pfam" id="PF10283">
    <property type="entry name" value="zf-CCHH"/>
    <property type="match status" value="1"/>
</dbReference>
<evidence type="ECO:0000256" key="5">
    <source>
        <dbReference type="ARBA" id="ARBA00023242"/>
    </source>
</evidence>
<dbReference type="EMBL" id="OV170222">
    <property type="protein sequence ID" value="CAH0721479.1"/>
    <property type="molecule type" value="Genomic_DNA"/>
</dbReference>
<organism evidence="8 9">
    <name type="scientific">Brenthis ino</name>
    <name type="common">lesser marbled fritillary</name>
    <dbReference type="NCBI Taxonomy" id="405034"/>
    <lineage>
        <taxon>Eukaryota</taxon>
        <taxon>Metazoa</taxon>
        <taxon>Ecdysozoa</taxon>
        <taxon>Arthropoda</taxon>
        <taxon>Hexapoda</taxon>
        <taxon>Insecta</taxon>
        <taxon>Pterygota</taxon>
        <taxon>Neoptera</taxon>
        <taxon>Endopterygota</taxon>
        <taxon>Lepidoptera</taxon>
        <taxon>Glossata</taxon>
        <taxon>Ditrysia</taxon>
        <taxon>Papilionoidea</taxon>
        <taxon>Nymphalidae</taxon>
        <taxon>Heliconiinae</taxon>
        <taxon>Argynnini</taxon>
        <taxon>Brenthis</taxon>
    </lineage>
</organism>
<dbReference type="PANTHER" id="PTHR13386:SF1">
    <property type="entry name" value="HISTONE PARYLATION FACTOR 1"/>
    <property type="match status" value="1"/>
</dbReference>
<keyword evidence="4" id="KW-0158">Chromosome</keyword>
<feature type="domain" description="PBZ-type" evidence="7">
    <location>
        <begin position="13"/>
        <end position="37"/>
    </location>
</feature>
<evidence type="ECO:0000259" key="7">
    <source>
        <dbReference type="Pfam" id="PF10283"/>
    </source>
</evidence>
<dbReference type="PANTHER" id="PTHR13386">
    <property type="entry name" value="HISTONE PARYLATION FACTOR 1"/>
    <property type="match status" value="1"/>
</dbReference>
<dbReference type="GO" id="GO:0072572">
    <property type="term" value="F:poly-ADP-D-ribose binding"/>
    <property type="evidence" value="ECO:0007669"/>
    <property type="project" value="TreeGrafter"/>
</dbReference>
<evidence type="ECO:0000256" key="3">
    <source>
        <dbReference type="ARBA" id="ARBA00010803"/>
    </source>
</evidence>
<feature type="compositionally biased region" description="Basic residues" evidence="6">
    <location>
        <begin position="28"/>
        <end position="47"/>
    </location>
</feature>
<evidence type="ECO:0000256" key="2">
    <source>
        <dbReference type="ARBA" id="ARBA00004286"/>
    </source>
</evidence>
<dbReference type="InterPro" id="IPR019361">
    <property type="entry name" value="HPF1"/>
</dbReference>
<comment type="similarity">
    <text evidence="3">Belongs to the HPF1 family.</text>
</comment>
<feature type="region of interest" description="Disordered" evidence="6">
    <location>
        <begin position="27"/>
        <end position="47"/>
    </location>
</feature>
<dbReference type="AlphaFoldDB" id="A0A8J9Y753"/>
<dbReference type="InterPro" id="IPR019406">
    <property type="entry name" value="APLF_PBZ"/>
</dbReference>
<evidence type="ECO:0000256" key="6">
    <source>
        <dbReference type="SAM" id="MobiDB-lite"/>
    </source>
</evidence>
<evidence type="ECO:0000313" key="9">
    <source>
        <dbReference type="Proteomes" id="UP000838878"/>
    </source>
</evidence>
<dbReference type="GO" id="GO:0005634">
    <property type="term" value="C:nucleus"/>
    <property type="evidence" value="ECO:0007669"/>
    <property type="project" value="UniProtKB-SubCell"/>
</dbReference>